<feature type="signal peptide" evidence="1">
    <location>
        <begin position="1"/>
        <end position="22"/>
    </location>
</feature>
<evidence type="ECO:0000256" key="1">
    <source>
        <dbReference type="SAM" id="SignalP"/>
    </source>
</evidence>
<comment type="caution">
    <text evidence="2">The sequence shown here is derived from an EMBL/GenBank/DDBJ whole genome shotgun (WGS) entry which is preliminary data.</text>
</comment>
<sequence>MSLPSACLCTLAAALTIGTAAAAQGRLHLFANGEALAREGFIAPALTRDGWELRFDHVFVTLAGVSALQTDPPYDAHAGGKPRATDTVVFDAIDQMTIDLTDTDAQGRVMLATAPAPVGHYTAVVWSVVPAQSGDWAGQSMVLVGTATRDGASVDFTLTSDATHDYTCGEYVGDARNGFVTAGNAAELELTFHLDHLFGRLDKEDTDPMNINALGFDAFAAGGTHQMTLTGLHIGHVGEGHCAVIHR</sequence>
<dbReference type="STRING" id="314232.SKA53_15386"/>
<organism evidence="2 3">
    <name type="scientific">Yoonia vestfoldensis SKA53</name>
    <dbReference type="NCBI Taxonomy" id="314232"/>
    <lineage>
        <taxon>Bacteria</taxon>
        <taxon>Pseudomonadati</taxon>
        <taxon>Pseudomonadota</taxon>
        <taxon>Alphaproteobacteria</taxon>
        <taxon>Rhodobacterales</taxon>
        <taxon>Paracoccaceae</taxon>
        <taxon>Yoonia</taxon>
    </lineage>
</organism>
<dbReference type="Proteomes" id="UP000004507">
    <property type="component" value="Unassembled WGS sequence"/>
</dbReference>
<evidence type="ECO:0008006" key="4">
    <source>
        <dbReference type="Google" id="ProtNLM"/>
    </source>
</evidence>
<dbReference type="RefSeq" id="WP_007207016.1">
    <property type="nucleotide sequence ID" value="NZ_CH672414.1"/>
</dbReference>
<dbReference type="AlphaFoldDB" id="A3V5M5"/>
<reference evidence="2 3" key="1">
    <citation type="submission" date="2006-01" db="EMBL/GenBank/DDBJ databases">
        <authorList>
            <person name="Hagstrom A."/>
            <person name="Ferriera S."/>
            <person name="Johnson J."/>
            <person name="Kravitz S."/>
            <person name="Halpern A."/>
            <person name="Remington K."/>
            <person name="Beeson K."/>
            <person name="Tran B."/>
            <person name="Rogers Y.-H."/>
            <person name="Friedman R."/>
            <person name="Venter J.C."/>
        </authorList>
    </citation>
    <scope>NUCLEOTIDE SEQUENCE [LARGE SCALE GENOMIC DNA]</scope>
    <source>
        <strain evidence="2 3">SKA53</strain>
    </source>
</reference>
<keyword evidence="1" id="KW-0732">Signal</keyword>
<evidence type="ECO:0000313" key="2">
    <source>
        <dbReference type="EMBL" id="EAQ06943.1"/>
    </source>
</evidence>
<dbReference type="EMBL" id="AAMS01000004">
    <property type="protein sequence ID" value="EAQ06943.1"/>
    <property type="molecule type" value="Genomic_DNA"/>
</dbReference>
<gene>
    <name evidence="2" type="ORF">SKA53_15386</name>
</gene>
<dbReference type="HOGENOM" id="CLU_983293_0_0_5"/>
<feature type="chain" id="PRO_5002661468" description="DUF4382 domain-containing protein" evidence="1">
    <location>
        <begin position="23"/>
        <end position="247"/>
    </location>
</feature>
<keyword evidence="3" id="KW-1185">Reference proteome</keyword>
<name>A3V5M5_9RHOB</name>
<protein>
    <recommendedName>
        <fullName evidence="4">DUF4382 domain-containing protein</fullName>
    </recommendedName>
</protein>
<dbReference type="OrthoDB" id="7835646at2"/>
<accession>A3V5M5</accession>
<evidence type="ECO:0000313" key="3">
    <source>
        <dbReference type="Proteomes" id="UP000004507"/>
    </source>
</evidence>
<dbReference type="eggNOG" id="ENOG502Z8A8">
    <property type="taxonomic scope" value="Bacteria"/>
</dbReference>
<proteinExistence type="predicted"/>